<protein>
    <recommendedName>
        <fullName evidence="1">DnaJ homologue subfamily C member 28 conserved domain-containing protein</fullName>
    </recommendedName>
</protein>
<accession>B8J8B1</accession>
<proteinExistence type="predicted"/>
<dbReference type="KEGG" id="acp:A2cp1_2069"/>
<dbReference type="Proteomes" id="UP000007089">
    <property type="component" value="Chromosome"/>
</dbReference>
<organism evidence="2 3">
    <name type="scientific">Anaeromyxobacter dehalogenans (strain ATCC BAA-258 / DSM 21875 / 2CP-1)</name>
    <dbReference type="NCBI Taxonomy" id="455488"/>
    <lineage>
        <taxon>Bacteria</taxon>
        <taxon>Pseudomonadati</taxon>
        <taxon>Myxococcota</taxon>
        <taxon>Myxococcia</taxon>
        <taxon>Myxococcales</taxon>
        <taxon>Cystobacterineae</taxon>
        <taxon>Anaeromyxobacteraceae</taxon>
        <taxon>Anaeromyxobacter</taxon>
    </lineage>
</organism>
<evidence type="ECO:0000259" key="1">
    <source>
        <dbReference type="Pfam" id="PF09350"/>
    </source>
</evidence>
<keyword evidence="3" id="KW-1185">Reference proteome</keyword>
<evidence type="ECO:0000313" key="3">
    <source>
        <dbReference type="Proteomes" id="UP000007089"/>
    </source>
</evidence>
<dbReference type="HOGENOM" id="CLU_109304_1_0_7"/>
<dbReference type="AlphaFoldDB" id="B8J8B1"/>
<sequence length="140" mass="15599">MARRRQGESHEGFVERLIREAQEEGAFERLSGAGKPLPLTGGELPEAWWIKEKLKREGLSSLPDAIAIRHEAEAVLAGIERLDDERVVRERLEALNARIRRINRTAVTGPPTTLAPLDVEAVLARWRARRAAAGPALRGR</sequence>
<evidence type="ECO:0000313" key="2">
    <source>
        <dbReference type="EMBL" id="ACL65410.1"/>
    </source>
</evidence>
<name>B8J8B1_ANAD2</name>
<reference evidence="2" key="1">
    <citation type="submission" date="2009-01" db="EMBL/GenBank/DDBJ databases">
        <title>Complete sequence of Anaeromyxobacter dehalogenans 2CP-1.</title>
        <authorList>
            <consortium name="US DOE Joint Genome Institute"/>
            <person name="Lucas S."/>
            <person name="Copeland A."/>
            <person name="Lapidus A."/>
            <person name="Glavina del Rio T."/>
            <person name="Dalin E."/>
            <person name="Tice H."/>
            <person name="Bruce D."/>
            <person name="Goodwin L."/>
            <person name="Pitluck S."/>
            <person name="Saunders E."/>
            <person name="Brettin T."/>
            <person name="Detter J.C."/>
            <person name="Han C."/>
            <person name="Larimer F."/>
            <person name="Land M."/>
            <person name="Hauser L."/>
            <person name="Kyrpides N."/>
            <person name="Ovchinnikova G."/>
            <person name="Beliaev A.S."/>
            <person name="Richardson P."/>
        </authorList>
    </citation>
    <scope>NUCLEOTIDE SEQUENCE</scope>
    <source>
        <strain evidence="2">2CP-1</strain>
    </source>
</reference>
<dbReference type="InterPro" id="IPR018961">
    <property type="entry name" value="DnaJ_homolog_subfam-C_membr-28"/>
</dbReference>
<dbReference type="EMBL" id="CP001359">
    <property type="protein sequence ID" value="ACL65410.1"/>
    <property type="molecule type" value="Genomic_DNA"/>
</dbReference>
<dbReference type="Pfam" id="PF09350">
    <property type="entry name" value="DJC28_CD"/>
    <property type="match status" value="1"/>
</dbReference>
<gene>
    <name evidence="2" type="ordered locus">A2cp1_2069</name>
</gene>
<feature type="domain" description="DnaJ homologue subfamily C member 28 conserved" evidence="1">
    <location>
        <begin position="13"/>
        <end position="74"/>
    </location>
</feature>